<dbReference type="InterPro" id="IPR040201">
    <property type="entry name" value="Mrg3-like"/>
</dbReference>
<dbReference type="PANTHER" id="PTHR28142:SF1">
    <property type="entry name" value="MITOCHONDRIAL INNER MEMBRANE I-AAA PROTEASE SUPERCOMPLEX SUBUNIT MGR3-RELATED"/>
    <property type="match status" value="1"/>
</dbReference>
<dbReference type="OrthoDB" id="10050400at2759"/>
<keyword evidence="1" id="KW-1133">Transmembrane helix</keyword>
<feature type="transmembrane region" description="Helical" evidence="1">
    <location>
        <begin position="95"/>
        <end position="116"/>
    </location>
</feature>
<protein>
    <recommendedName>
        <fullName evidence="4">TPR domain protein</fullName>
    </recommendedName>
</protein>
<keyword evidence="1" id="KW-0812">Transmembrane</keyword>
<name>A0A0F8UJI7_9EURO</name>
<accession>A0A0F8UJI7</accession>
<reference evidence="2 3" key="1">
    <citation type="submission" date="2015-02" db="EMBL/GenBank/DDBJ databases">
        <title>Draft Genome Sequences of Two Closely-Related Aflatoxigenic Aspergillus Species Obtained from the Cote d'Ivoire.</title>
        <authorList>
            <person name="Moore G.G."/>
            <person name="Beltz S.B."/>
            <person name="Mack B.M."/>
        </authorList>
    </citation>
    <scope>NUCLEOTIDE SEQUENCE [LARGE SCALE GENOMIC DNA]</scope>
    <source>
        <strain evidence="2 3">SRRC1468</strain>
    </source>
</reference>
<dbReference type="Proteomes" id="UP000034291">
    <property type="component" value="Unassembled WGS sequence"/>
</dbReference>
<organism evidence="2 3">
    <name type="scientific">Aspergillus rambellii</name>
    <dbReference type="NCBI Taxonomy" id="308745"/>
    <lineage>
        <taxon>Eukaryota</taxon>
        <taxon>Fungi</taxon>
        <taxon>Dikarya</taxon>
        <taxon>Ascomycota</taxon>
        <taxon>Pezizomycotina</taxon>
        <taxon>Eurotiomycetes</taxon>
        <taxon>Eurotiomycetidae</taxon>
        <taxon>Eurotiales</taxon>
        <taxon>Aspergillaceae</taxon>
        <taxon>Aspergillus</taxon>
        <taxon>Aspergillus subgen. Nidulantes</taxon>
    </lineage>
</organism>
<evidence type="ECO:0000313" key="3">
    <source>
        <dbReference type="Proteomes" id="UP000034291"/>
    </source>
</evidence>
<dbReference type="AlphaFoldDB" id="A0A0F8UJI7"/>
<dbReference type="PANTHER" id="PTHR28142">
    <property type="entry name" value="MITOCHONDRIAL INNER MEMBRANE I-AAA PROTEASE SUPERCOMPLEX SUBUNIT MGR3-RELATED"/>
    <property type="match status" value="1"/>
</dbReference>
<gene>
    <name evidence="2" type="ORF">ARAM_006532</name>
</gene>
<dbReference type="EMBL" id="JZBS01002167">
    <property type="protein sequence ID" value="KKK19779.1"/>
    <property type="molecule type" value="Genomic_DNA"/>
</dbReference>
<dbReference type="GO" id="GO:0006515">
    <property type="term" value="P:protein quality control for misfolded or incompletely synthesized proteins"/>
    <property type="evidence" value="ECO:0007669"/>
    <property type="project" value="TreeGrafter"/>
</dbReference>
<sequence length="502" mass="55516">MFQAVASRRAGYAFVHNPRNTTTTTLFSRPISIATQPRLNRQLPKFKTPQQCSPLPLTSPGLHAATVQTRSLSYARRTKLNLRSASKGIWRNNPLVLPFAIAVAVGAAGILAYVGYLEVTQSGPQFHNFPPPVEKSLRSAVYYTDVKLNPAKALKAYREALHTALEIGMHPFSDEVLGIKLETAHMLEMAGLYKPAIEVLERTRDETLAWIDSSQKQSAQRQAEKAKYAAMEGNANAPGASADKLEINDPQVLDTYRKMKELDEYEEIQRDKAIKKVVGIQLKLAELFGNPLLADGKRAHAAQIAAVETALKELQRRKDLGLPVSGGLEDGSPWLTRVEVAVALTELAHNYIVDDMPELSLPLYLRSLDLLRIEEGNPPSSRQVEVLNGVSTAVGSEALKAVRLNPKITDHAGFANSRKWAMKTLEVAAAVPDWENDQLCIECCAAACSNLGNLSLREDRLDEAEDWYKKAHDLSTKVDYMTGIMLSKKGIENVAEKRKKRE</sequence>
<dbReference type="STRING" id="308745.A0A0F8UJI7"/>
<evidence type="ECO:0000256" key="1">
    <source>
        <dbReference type="SAM" id="Phobius"/>
    </source>
</evidence>
<dbReference type="GO" id="GO:0031942">
    <property type="term" value="C:i-AAA complex"/>
    <property type="evidence" value="ECO:0007669"/>
    <property type="project" value="TreeGrafter"/>
</dbReference>
<proteinExistence type="predicted"/>
<dbReference type="GO" id="GO:0051787">
    <property type="term" value="F:misfolded protein binding"/>
    <property type="evidence" value="ECO:0007669"/>
    <property type="project" value="TreeGrafter"/>
</dbReference>
<evidence type="ECO:0000313" key="2">
    <source>
        <dbReference type="EMBL" id="KKK19779.1"/>
    </source>
</evidence>
<keyword evidence="3" id="KW-1185">Reference proteome</keyword>
<keyword evidence="1" id="KW-0472">Membrane</keyword>
<comment type="caution">
    <text evidence="2">The sequence shown here is derived from an EMBL/GenBank/DDBJ whole genome shotgun (WGS) entry which is preliminary data.</text>
</comment>
<evidence type="ECO:0008006" key="4">
    <source>
        <dbReference type="Google" id="ProtNLM"/>
    </source>
</evidence>